<feature type="chain" id="PRO_5042880338" description="CPAF-like PDZ domain-containing protein" evidence="1">
    <location>
        <begin position="20"/>
        <end position="791"/>
    </location>
</feature>
<dbReference type="InterPro" id="IPR056186">
    <property type="entry name" value="PDZ_CPAF-rel"/>
</dbReference>
<organism evidence="3 4">
    <name type="scientific">Lithohypha guttulata</name>
    <dbReference type="NCBI Taxonomy" id="1690604"/>
    <lineage>
        <taxon>Eukaryota</taxon>
        <taxon>Fungi</taxon>
        <taxon>Dikarya</taxon>
        <taxon>Ascomycota</taxon>
        <taxon>Pezizomycotina</taxon>
        <taxon>Eurotiomycetes</taxon>
        <taxon>Chaetothyriomycetidae</taxon>
        <taxon>Chaetothyriales</taxon>
        <taxon>Trichomeriaceae</taxon>
        <taxon>Lithohypha</taxon>
    </lineage>
</organism>
<dbReference type="Gene3D" id="3.90.226.10">
    <property type="entry name" value="2-enoyl-CoA Hydratase, Chain A, domain 1"/>
    <property type="match status" value="1"/>
</dbReference>
<dbReference type="PANTHER" id="PTHR37049">
    <property type="entry name" value="PEPTIDASE S41 FAMILY PROTEIN"/>
    <property type="match status" value="1"/>
</dbReference>
<protein>
    <recommendedName>
        <fullName evidence="2">CPAF-like PDZ domain-containing protein</fullName>
    </recommendedName>
</protein>
<evidence type="ECO:0000259" key="2">
    <source>
        <dbReference type="Pfam" id="PF23658"/>
    </source>
</evidence>
<evidence type="ECO:0000256" key="1">
    <source>
        <dbReference type="SAM" id="SignalP"/>
    </source>
</evidence>
<comment type="caution">
    <text evidence="3">The sequence shown here is derived from an EMBL/GenBank/DDBJ whole genome shotgun (WGS) entry which is preliminary data.</text>
</comment>
<accession>A0AAN7SWA7</accession>
<evidence type="ECO:0000313" key="3">
    <source>
        <dbReference type="EMBL" id="KAK5082429.1"/>
    </source>
</evidence>
<feature type="domain" description="CPAF-like PDZ" evidence="2">
    <location>
        <begin position="180"/>
        <end position="307"/>
    </location>
</feature>
<name>A0AAN7SWA7_9EURO</name>
<dbReference type="Proteomes" id="UP001309876">
    <property type="component" value="Unassembled WGS sequence"/>
</dbReference>
<keyword evidence="4" id="KW-1185">Reference proteome</keyword>
<dbReference type="SUPFAM" id="SSF52096">
    <property type="entry name" value="ClpP/crotonase"/>
    <property type="match status" value="1"/>
</dbReference>
<feature type="signal peptide" evidence="1">
    <location>
        <begin position="1"/>
        <end position="19"/>
    </location>
</feature>
<gene>
    <name evidence="3" type="ORF">LTR05_007576</name>
</gene>
<dbReference type="InterPro" id="IPR052766">
    <property type="entry name" value="S41A_metabolite_peptidase"/>
</dbReference>
<dbReference type="PANTHER" id="PTHR37049:SF4">
    <property type="entry name" value="RHODANESE DOMAIN-CONTAINING PROTEIN"/>
    <property type="match status" value="1"/>
</dbReference>
<keyword evidence="1" id="KW-0732">Signal</keyword>
<dbReference type="Pfam" id="PF23658">
    <property type="entry name" value="PDZ_CPAF_rel"/>
    <property type="match status" value="1"/>
</dbReference>
<sequence>MHFLQVLVVVAAAAKLVSANPLPQSQFSTFTVPNATTTSTQEPATATSTTVPIPDSNNPCAKITKLYLNATEFYPKVPSDLAWQCLNDVPLDAPAATIWLQSLRPYIEWQSTTAYLKDPPQGYLEPAVDVWAEFDNIVSGISAGRYANEYEFEFALYRLFQGTHDGHFRYMPTLANGIFSFGRPVSLISYSADGYEAPKPYVYEDVLSNFVNGTAKPSAVTQIDGKEAIQFLEEWSQYGSLQDPDALYNNLFYGLAQASLGASGSGPGTFAGGGRGAYIYPGPTTSLTFENGSTHTHDNFARVQVPFRYINNGSDLYLNYVNSPLPSSTASNRLADAIQFSAPATATSPTVYPRPGYPPPVVNSKTFNNVAGYYLDEPGYEDVAVLAVASFVGTSDYQNVVYSFLDQAPKAGKTKLVIDTSANGGGTIMQGYNLFLNLFPGIVPYGATRFRSHEAFNLIGETVSERMFYYPFDYHDPPNWVWNDFAGGVPFNYRADVDVNYTNFDSWQDKNPPSTFMGDDFTSVIRWNLSDPLIYPANQVQPNGYGNRTGLPPTRPFEPENIVILYDGYCASTCAIFSELMTQQIGIKTVSIGGRPNGRHMQTVGGVKGTNNYPWYFISQLVTDTYTLAPDQASFFNTTALYDYIDPDTDWIPYHRAVGNSGQVNVRDGLREGDETQTPLQFIYEAADCRLYYTAEMTVDVTAMWEKVVDVTWNGDSCVVGGISGQGHAQSKRFDEDTSDAVKARAQAKAKRRLQKRRRQMTASRIAAIKQSLDIVTDSRNIQPIQGLMLP</sequence>
<proteinExistence type="predicted"/>
<dbReference type="EMBL" id="JAVRRJ010000008">
    <property type="protein sequence ID" value="KAK5082429.1"/>
    <property type="molecule type" value="Genomic_DNA"/>
</dbReference>
<reference evidence="3 4" key="1">
    <citation type="submission" date="2023-08" db="EMBL/GenBank/DDBJ databases">
        <title>Black Yeasts Isolated from many extreme environments.</title>
        <authorList>
            <person name="Coleine C."/>
            <person name="Stajich J.E."/>
            <person name="Selbmann L."/>
        </authorList>
    </citation>
    <scope>NUCLEOTIDE SEQUENCE [LARGE SCALE GENOMIC DNA]</scope>
    <source>
        <strain evidence="3 4">CCFEE 5910</strain>
    </source>
</reference>
<evidence type="ECO:0000313" key="4">
    <source>
        <dbReference type="Proteomes" id="UP001309876"/>
    </source>
</evidence>
<dbReference type="AlphaFoldDB" id="A0AAN7SWA7"/>
<dbReference type="InterPro" id="IPR029045">
    <property type="entry name" value="ClpP/crotonase-like_dom_sf"/>
</dbReference>